<gene>
    <name evidence="2" type="ORF">SAMN06295933_3534</name>
</gene>
<dbReference type="Proteomes" id="UP000192906">
    <property type="component" value="Unassembled WGS sequence"/>
</dbReference>
<evidence type="ECO:0000313" key="2">
    <source>
        <dbReference type="EMBL" id="SMF43133.1"/>
    </source>
</evidence>
<feature type="transmembrane region" description="Helical" evidence="1">
    <location>
        <begin position="63"/>
        <end position="83"/>
    </location>
</feature>
<accession>A0A1X7EZI6</accession>
<sequence>MNHIMIKSNEFTKSFTCKLTALRIFEWFSISTFAVFILTLCFWEEIIKYTANLPQDTDSHLGLTLGAFSLSFVEAIVIVFFLWCGKKYLCKTAAVKQALFTDRINEALTRLRSEEIFVRISALSELWRIAKETKTEGEKIEILDTICAFIRDLSHTSPSATSLTHSPELKNNIEKNGTAIRNDIQIALKFVTRNLDELGLKSKYSLNLSSANLKQANLINADLTGANLLGTNLYDSKLQGAKLAEVFFSPDTFTGAWLTTKQCKKLGIKDHKWILEEK</sequence>
<feature type="transmembrane region" description="Helical" evidence="1">
    <location>
        <begin position="21"/>
        <end position="43"/>
    </location>
</feature>
<protein>
    <submittedName>
        <fullName evidence="2">Pentapeptide repeat-containing protein</fullName>
    </submittedName>
</protein>
<keyword evidence="1" id="KW-0812">Transmembrane</keyword>
<keyword evidence="3" id="KW-1185">Reference proteome</keyword>
<proteinExistence type="predicted"/>
<dbReference type="Gene3D" id="2.160.20.80">
    <property type="entry name" value="E3 ubiquitin-protein ligase SopA"/>
    <property type="match status" value="1"/>
</dbReference>
<dbReference type="SUPFAM" id="SSF141571">
    <property type="entry name" value="Pentapeptide repeat-like"/>
    <property type="match status" value="1"/>
</dbReference>
<dbReference type="STRING" id="1519643.SAMN06295933_3534"/>
<dbReference type="Pfam" id="PF00805">
    <property type="entry name" value="Pentapeptide"/>
    <property type="match status" value="1"/>
</dbReference>
<reference evidence="3" key="1">
    <citation type="submission" date="2017-04" db="EMBL/GenBank/DDBJ databases">
        <authorList>
            <person name="Varghese N."/>
            <person name="Submissions S."/>
        </authorList>
    </citation>
    <scope>NUCLEOTIDE SEQUENCE [LARGE SCALE GENOMIC DNA]</scope>
    <source>
        <strain evidence="3">K3S</strain>
    </source>
</reference>
<dbReference type="AlphaFoldDB" id="A0A1X7EZI6"/>
<evidence type="ECO:0000313" key="3">
    <source>
        <dbReference type="Proteomes" id="UP000192906"/>
    </source>
</evidence>
<evidence type="ECO:0000256" key="1">
    <source>
        <dbReference type="SAM" id="Phobius"/>
    </source>
</evidence>
<keyword evidence="1" id="KW-1133">Transmembrane helix</keyword>
<keyword evidence="1" id="KW-0472">Membrane</keyword>
<organism evidence="2 3">
    <name type="scientific">Desulfovibrio gilichinskyi</name>
    <dbReference type="NCBI Taxonomy" id="1519643"/>
    <lineage>
        <taxon>Bacteria</taxon>
        <taxon>Pseudomonadati</taxon>
        <taxon>Thermodesulfobacteriota</taxon>
        <taxon>Desulfovibrionia</taxon>
        <taxon>Desulfovibrionales</taxon>
        <taxon>Desulfovibrionaceae</taxon>
        <taxon>Desulfovibrio</taxon>
    </lineage>
</organism>
<name>A0A1X7EZI6_9BACT</name>
<dbReference type="InterPro" id="IPR001646">
    <property type="entry name" value="5peptide_repeat"/>
</dbReference>
<dbReference type="EMBL" id="FWZU01000008">
    <property type="protein sequence ID" value="SMF43133.1"/>
    <property type="molecule type" value="Genomic_DNA"/>
</dbReference>